<dbReference type="InterPro" id="IPR032466">
    <property type="entry name" value="Metal_Hydrolase"/>
</dbReference>
<reference evidence="2 3" key="1">
    <citation type="submission" date="2024-07" db="EMBL/GenBank/DDBJ databases">
        <title>Section-level genome sequencing and comparative genomics of Aspergillus sections Usti and Cavernicolus.</title>
        <authorList>
            <consortium name="Lawrence Berkeley National Laboratory"/>
            <person name="Nybo J.L."/>
            <person name="Vesth T.C."/>
            <person name="Theobald S."/>
            <person name="Frisvad J.C."/>
            <person name="Larsen T.O."/>
            <person name="Kjaerboelling I."/>
            <person name="Rothschild-Mancinelli K."/>
            <person name="Lyhne E.K."/>
            <person name="Kogle M.E."/>
            <person name="Barry K."/>
            <person name="Clum A."/>
            <person name="Na H."/>
            <person name="Ledsgaard L."/>
            <person name="Lin J."/>
            <person name="Lipzen A."/>
            <person name="Kuo A."/>
            <person name="Riley R."/>
            <person name="Mondo S."/>
            <person name="Labutti K."/>
            <person name="Haridas S."/>
            <person name="Pangalinan J."/>
            <person name="Salamov A.A."/>
            <person name="Simmons B.A."/>
            <person name="Magnuson J.K."/>
            <person name="Chen J."/>
            <person name="Drula E."/>
            <person name="Henrissat B."/>
            <person name="Wiebenga A."/>
            <person name="Lubbers R.J."/>
            <person name="Gomes A.C."/>
            <person name="Makela M.R."/>
            <person name="Stajich J."/>
            <person name="Grigoriev I.V."/>
            <person name="Mortensen U.H."/>
            <person name="De Vries R.P."/>
            <person name="Baker S.E."/>
            <person name="Andersen M.R."/>
        </authorList>
    </citation>
    <scope>NUCLEOTIDE SEQUENCE [LARGE SCALE GENOMIC DNA]</scope>
    <source>
        <strain evidence="2 3">CBS 588.65</strain>
    </source>
</reference>
<dbReference type="SUPFAM" id="SSF51556">
    <property type="entry name" value="Metallo-dependent hydrolases"/>
    <property type="match status" value="1"/>
</dbReference>
<dbReference type="InterPro" id="IPR006680">
    <property type="entry name" value="Amidohydro-rel"/>
</dbReference>
<sequence length="397" mass="42030">MLGDSKAIQSPHVKIQDRNNKDPNQICIFASTLIPGRGDPIRNTAVGISTTTGTITFVGPQSHLPPSLASAPHITTHPATIGAAITRGLHNTLIAGITSVRDVSSYATEVAPLVKKKIILGPSIFGAGGTIGITGGSCNTYTLPVDFIYSRQGTSTSARNSYVEQCRIAVRQQIQRGARCIKIVATGGVLSTTDNPQYRQYSNSKLTAIIKEASLQGRSVAMHTHSKNRIMAAVRAGAHTIKHGSYINNKAAQLIASRGVTLITTRHIIKAGLHSLETLNPKTAAKIVAIAEAHLHAYKTAMQHGVKIALGTDIAGSNPASQTAHGKNSAEVVLAVKAGLLPLQAIKAGTVNSAETLGRLAPRKGLVQNPLKHIHLFNNPENIRGKLLWPLLPDTQQ</sequence>
<dbReference type="InterPro" id="IPR051781">
    <property type="entry name" value="Metallo-dep_Hydrolase"/>
</dbReference>
<comment type="caution">
    <text evidence="2">The sequence shown here is derived from an EMBL/GenBank/DDBJ whole genome shotgun (WGS) entry which is preliminary data.</text>
</comment>
<keyword evidence="3" id="KW-1185">Reference proteome</keyword>
<evidence type="ECO:0000313" key="2">
    <source>
        <dbReference type="EMBL" id="KAL2814432.1"/>
    </source>
</evidence>
<evidence type="ECO:0000259" key="1">
    <source>
        <dbReference type="Pfam" id="PF01979"/>
    </source>
</evidence>
<gene>
    <name evidence="2" type="ORF">BJX63DRAFT_420783</name>
</gene>
<dbReference type="EMBL" id="JBFXLT010000033">
    <property type="protein sequence ID" value="KAL2814432.1"/>
    <property type="molecule type" value="Genomic_DNA"/>
</dbReference>
<dbReference type="Proteomes" id="UP001610334">
    <property type="component" value="Unassembled WGS sequence"/>
</dbReference>
<proteinExistence type="predicted"/>
<feature type="domain" description="Amidohydrolase-related" evidence="1">
    <location>
        <begin position="73"/>
        <end position="359"/>
    </location>
</feature>
<dbReference type="Gene3D" id="3.20.20.140">
    <property type="entry name" value="Metal-dependent hydrolases"/>
    <property type="match status" value="1"/>
</dbReference>
<dbReference type="PANTHER" id="PTHR43135:SF3">
    <property type="entry name" value="ALPHA-D-RIBOSE 1-METHYLPHOSPHONATE 5-TRIPHOSPHATE DIPHOSPHATASE"/>
    <property type="match status" value="1"/>
</dbReference>
<name>A0ABR4HG22_9EURO</name>
<dbReference type="PANTHER" id="PTHR43135">
    <property type="entry name" value="ALPHA-D-RIBOSE 1-METHYLPHOSPHONATE 5-TRIPHOSPHATE DIPHOSPHATASE"/>
    <property type="match status" value="1"/>
</dbReference>
<evidence type="ECO:0000313" key="3">
    <source>
        <dbReference type="Proteomes" id="UP001610334"/>
    </source>
</evidence>
<accession>A0ABR4HG22</accession>
<dbReference type="Pfam" id="PF01979">
    <property type="entry name" value="Amidohydro_1"/>
    <property type="match status" value="1"/>
</dbReference>
<protein>
    <recommendedName>
        <fullName evidence="1">Amidohydrolase-related domain-containing protein</fullName>
    </recommendedName>
</protein>
<organism evidence="2 3">
    <name type="scientific">Aspergillus granulosus</name>
    <dbReference type="NCBI Taxonomy" id="176169"/>
    <lineage>
        <taxon>Eukaryota</taxon>
        <taxon>Fungi</taxon>
        <taxon>Dikarya</taxon>
        <taxon>Ascomycota</taxon>
        <taxon>Pezizomycotina</taxon>
        <taxon>Eurotiomycetes</taxon>
        <taxon>Eurotiomycetidae</taxon>
        <taxon>Eurotiales</taxon>
        <taxon>Aspergillaceae</taxon>
        <taxon>Aspergillus</taxon>
        <taxon>Aspergillus subgen. Nidulantes</taxon>
    </lineage>
</organism>